<dbReference type="Gene3D" id="3.40.50.1000">
    <property type="entry name" value="HAD superfamily/HAD-like"/>
    <property type="match status" value="1"/>
</dbReference>
<dbReference type="Pfam" id="PF00702">
    <property type="entry name" value="Hydrolase"/>
    <property type="match status" value="1"/>
</dbReference>
<dbReference type="VEuPathDB" id="FungiDB:AAP_00079"/>
<dbReference type="InterPro" id="IPR023214">
    <property type="entry name" value="HAD_sf"/>
</dbReference>
<protein>
    <submittedName>
        <fullName evidence="1">Pyrimidine 5'-nucleotidase</fullName>
    </submittedName>
</protein>
<dbReference type="NCBIfam" id="TIGR01509">
    <property type="entry name" value="HAD-SF-IA-v3"/>
    <property type="match status" value="1"/>
</dbReference>
<dbReference type="Gene3D" id="1.10.150.450">
    <property type="match status" value="1"/>
</dbReference>
<dbReference type="InterPro" id="IPR010237">
    <property type="entry name" value="Pyr-5-nucltdase"/>
</dbReference>
<evidence type="ECO:0000313" key="1">
    <source>
        <dbReference type="EMBL" id="KZZ97818.1"/>
    </source>
</evidence>
<dbReference type="GO" id="GO:0006206">
    <property type="term" value="P:pyrimidine nucleobase metabolic process"/>
    <property type="evidence" value="ECO:0007669"/>
    <property type="project" value="TreeGrafter"/>
</dbReference>
<name>A0A168DJM5_9EURO</name>
<dbReference type="AlphaFoldDB" id="A0A168DJM5"/>
<comment type="caution">
    <text evidence="1">The sequence shown here is derived from an EMBL/GenBank/DDBJ whole genome shotgun (WGS) entry which is preliminary data.</text>
</comment>
<dbReference type="InterPro" id="IPR036412">
    <property type="entry name" value="HAD-like_sf"/>
</dbReference>
<proteinExistence type="predicted"/>
<evidence type="ECO:0000313" key="2">
    <source>
        <dbReference type="Proteomes" id="UP000242877"/>
    </source>
</evidence>
<dbReference type="EMBL" id="AZGZ01000001">
    <property type="protein sequence ID" value="KZZ97818.1"/>
    <property type="molecule type" value="Genomic_DNA"/>
</dbReference>
<gene>
    <name evidence="1" type="ORF">AAP_00079</name>
</gene>
<dbReference type="SUPFAM" id="SSF56784">
    <property type="entry name" value="HAD-like"/>
    <property type="match status" value="1"/>
</dbReference>
<keyword evidence="2" id="KW-1185">Reference proteome</keyword>
<dbReference type="OrthoDB" id="1065058at2759"/>
<dbReference type="PANTHER" id="PTHR47438">
    <property type="entry name" value="PHOSPHATE METABOLISM PROTEIN 8-RELATED"/>
    <property type="match status" value="1"/>
</dbReference>
<organism evidence="1 2">
    <name type="scientific">Ascosphaera apis ARSEF 7405</name>
    <dbReference type="NCBI Taxonomy" id="392613"/>
    <lineage>
        <taxon>Eukaryota</taxon>
        <taxon>Fungi</taxon>
        <taxon>Dikarya</taxon>
        <taxon>Ascomycota</taxon>
        <taxon>Pezizomycotina</taxon>
        <taxon>Eurotiomycetes</taxon>
        <taxon>Eurotiomycetidae</taxon>
        <taxon>Onygenales</taxon>
        <taxon>Ascosphaeraceae</taxon>
        <taxon>Ascosphaera</taxon>
    </lineage>
</organism>
<dbReference type="InterPro" id="IPR006439">
    <property type="entry name" value="HAD-SF_hydro_IA"/>
</dbReference>
<dbReference type="NCBIfam" id="TIGR01993">
    <property type="entry name" value="Pyr-5-nucltdase"/>
    <property type="match status" value="1"/>
</dbReference>
<sequence>MEKYINQFFVKHLNLSPEDSHMLHNKYYKEYGLAIRGLNAHHKISAVDFNHEVDDALPLETALKPDPELRALLEDIDKSKVKLWLFTNAYINHAQRVIKLLEIEEIFEGCTYCDYHDENMVCKPEPEMFDKAEREAGAVSREKCYFIDDSALNCRAAQARGWNTVHFVEPSATPPDSPASKYSVKNLHELRNLFPHLFKSTSRS</sequence>
<accession>A0A168DJM5</accession>
<dbReference type="InterPro" id="IPR052791">
    <property type="entry name" value="SSM1_domain"/>
</dbReference>
<dbReference type="Proteomes" id="UP000242877">
    <property type="component" value="Unassembled WGS sequence"/>
</dbReference>
<dbReference type="GO" id="GO:0009166">
    <property type="term" value="P:nucleotide catabolic process"/>
    <property type="evidence" value="ECO:0007669"/>
    <property type="project" value="TreeGrafter"/>
</dbReference>
<dbReference type="PANTHER" id="PTHR47438:SF1">
    <property type="entry name" value="PHOSPHATE METABOLISM PROTEIN 8-RELATED"/>
    <property type="match status" value="1"/>
</dbReference>
<reference evidence="1 2" key="1">
    <citation type="journal article" date="2016" name="Genome Biol. Evol.">
        <title>Divergent and convergent evolution of fungal pathogenicity.</title>
        <authorList>
            <person name="Shang Y."/>
            <person name="Xiao G."/>
            <person name="Zheng P."/>
            <person name="Cen K."/>
            <person name="Zhan S."/>
            <person name="Wang C."/>
        </authorList>
    </citation>
    <scope>NUCLEOTIDE SEQUENCE [LARGE SCALE GENOMIC DNA]</scope>
    <source>
        <strain evidence="1 2">ARSEF 7405</strain>
    </source>
</reference>
<dbReference type="GO" id="GO:0008252">
    <property type="term" value="F:nucleotidase activity"/>
    <property type="evidence" value="ECO:0007669"/>
    <property type="project" value="TreeGrafter"/>
</dbReference>